<organism evidence="1 2">
    <name type="scientific">Sphaeroforma arctica JP610</name>
    <dbReference type="NCBI Taxonomy" id="667725"/>
    <lineage>
        <taxon>Eukaryota</taxon>
        <taxon>Ichthyosporea</taxon>
        <taxon>Ichthyophonida</taxon>
        <taxon>Sphaeroforma</taxon>
    </lineage>
</organism>
<sequence length="119" mass="13492">MWKETPENRQTVRLMLKDLIRAQKHTTGTAHEFVSSTTNLFESIVKTETKGSVVPEEMAAPDAAKQRAKNAQITTLLDDFDDFLEEKLPLFDALNDRAEASQTRPIMRANAQRMTKTRG</sequence>
<gene>
    <name evidence="1" type="ORF">SARC_09863</name>
</gene>
<reference evidence="1 2" key="1">
    <citation type="submission" date="2011-02" db="EMBL/GenBank/DDBJ databases">
        <title>The Genome Sequence of Sphaeroforma arctica JP610.</title>
        <authorList>
            <consortium name="The Broad Institute Genome Sequencing Platform"/>
            <person name="Russ C."/>
            <person name="Cuomo C."/>
            <person name="Young S.K."/>
            <person name="Zeng Q."/>
            <person name="Gargeya S."/>
            <person name="Alvarado L."/>
            <person name="Berlin A."/>
            <person name="Chapman S.B."/>
            <person name="Chen Z."/>
            <person name="Freedman E."/>
            <person name="Gellesch M."/>
            <person name="Goldberg J."/>
            <person name="Griggs A."/>
            <person name="Gujja S."/>
            <person name="Heilman E."/>
            <person name="Heiman D."/>
            <person name="Howarth C."/>
            <person name="Mehta T."/>
            <person name="Neiman D."/>
            <person name="Pearson M."/>
            <person name="Roberts A."/>
            <person name="Saif S."/>
            <person name="Shea T."/>
            <person name="Shenoy N."/>
            <person name="Sisk P."/>
            <person name="Stolte C."/>
            <person name="Sykes S."/>
            <person name="White J."/>
            <person name="Yandava C."/>
            <person name="Burger G."/>
            <person name="Gray M.W."/>
            <person name="Holland P.W.H."/>
            <person name="King N."/>
            <person name="Lang F.B.F."/>
            <person name="Roger A.J."/>
            <person name="Ruiz-Trillo I."/>
            <person name="Haas B."/>
            <person name="Nusbaum C."/>
            <person name="Birren B."/>
        </authorList>
    </citation>
    <scope>NUCLEOTIDE SEQUENCE [LARGE SCALE GENOMIC DNA]</scope>
    <source>
        <strain evidence="1 2">JP610</strain>
    </source>
</reference>
<evidence type="ECO:0000313" key="1">
    <source>
        <dbReference type="EMBL" id="KNC77678.1"/>
    </source>
</evidence>
<dbReference type="EMBL" id="KQ242662">
    <property type="protein sequence ID" value="KNC77678.1"/>
    <property type="molecule type" value="Genomic_DNA"/>
</dbReference>
<keyword evidence="2" id="KW-1185">Reference proteome</keyword>
<protein>
    <submittedName>
        <fullName evidence="1">Uncharacterized protein</fullName>
    </submittedName>
</protein>
<dbReference type="RefSeq" id="XP_014151580.1">
    <property type="nucleotide sequence ID" value="XM_014296105.1"/>
</dbReference>
<evidence type="ECO:0000313" key="2">
    <source>
        <dbReference type="Proteomes" id="UP000054560"/>
    </source>
</evidence>
<dbReference type="AlphaFoldDB" id="A0A0L0FNX8"/>
<proteinExistence type="predicted"/>
<dbReference type="Proteomes" id="UP000054560">
    <property type="component" value="Unassembled WGS sequence"/>
</dbReference>
<dbReference type="GeneID" id="25910367"/>
<name>A0A0L0FNX8_9EUKA</name>
<accession>A0A0L0FNX8</accession>